<dbReference type="EMBL" id="HBEL01046632">
    <property type="protein sequence ID" value="CAD8425538.1"/>
    <property type="molecule type" value="Transcribed_RNA"/>
</dbReference>
<dbReference type="InterPro" id="IPR015655">
    <property type="entry name" value="PP2C"/>
</dbReference>
<dbReference type="Pfam" id="PF00481">
    <property type="entry name" value="PP2C"/>
    <property type="match status" value="1"/>
</dbReference>
<sequence length="253" mass="28098">MPQPSLTPALVESDDLSSSDSSFDDDSETESKSTKSLLLHGPLYGIDLSTDHSAHANAREADLVRERCNNAPRAIVCAKSETGMKRVAGSLAVTRALGDAYLKSPLLSFAPYKKHAPYITAKPEITIRRIKKRRGYLDDKILVLASDGIWERASGNAVIEWLQTYYCETNGSIKDNQIMKHTMRSKARLRRELLQLNPSDPSDLIIKSTLNSVRKSRRMPSISSLLQLPLGKARRSKHDDMTATVIDLSGFIM</sequence>
<dbReference type="InterPro" id="IPR001932">
    <property type="entry name" value="PPM-type_phosphatase-like_dom"/>
</dbReference>
<dbReference type="GO" id="GO:0004722">
    <property type="term" value="F:protein serine/threonine phosphatase activity"/>
    <property type="evidence" value="ECO:0007669"/>
    <property type="project" value="InterPro"/>
</dbReference>
<proteinExistence type="predicted"/>
<feature type="region of interest" description="Disordered" evidence="1">
    <location>
        <begin position="1"/>
        <end position="35"/>
    </location>
</feature>
<name>A0A7S0CJG2_9STRA</name>
<dbReference type="AlphaFoldDB" id="A0A7S0CJG2"/>
<feature type="domain" description="PPM-type phosphatase" evidence="2">
    <location>
        <begin position="1"/>
        <end position="248"/>
    </location>
</feature>
<dbReference type="PANTHER" id="PTHR13832:SF827">
    <property type="entry name" value="PROTEIN PHOSPHATASE 1L"/>
    <property type="match status" value="1"/>
</dbReference>
<evidence type="ECO:0000256" key="1">
    <source>
        <dbReference type="SAM" id="MobiDB-lite"/>
    </source>
</evidence>
<gene>
    <name evidence="3" type="ORF">PINE0816_LOCUS21698</name>
</gene>
<dbReference type="SUPFAM" id="SSF81606">
    <property type="entry name" value="PP2C-like"/>
    <property type="match status" value="1"/>
</dbReference>
<feature type="compositionally biased region" description="Acidic residues" evidence="1">
    <location>
        <begin position="12"/>
        <end position="28"/>
    </location>
</feature>
<accession>A0A7S0CJG2</accession>
<evidence type="ECO:0000259" key="2">
    <source>
        <dbReference type="PROSITE" id="PS51746"/>
    </source>
</evidence>
<organism evidence="3">
    <name type="scientific">Proboscia inermis</name>
    <dbReference type="NCBI Taxonomy" id="420281"/>
    <lineage>
        <taxon>Eukaryota</taxon>
        <taxon>Sar</taxon>
        <taxon>Stramenopiles</taxon>
        <taxon>Ochrophyta</taxon>
        <taxon>Bacillariophyta</taxon>
        <taxon>Coscinodiscophyceae</taxon>
        <taxon>Rhizosoleniophycidae</taxon>
        <taxon>Rhizosoleniales</taxon>
        <taxon>Rhizosoleniaceae</taxon>
        <taxon>Proboscia</taxon>
    </lineage>
</organism>
<protein>
    <recommendedName>
        <fullName evidence="2">PPM-type phosphatase domain-containing protein</fullName>
    </recommendedName>
</protein>
<dbReference type="Gene3D" id="3.60.40.10">
    <property type="entry name" value="PPM-type phosphatase domain"/>
    <property type="match status" value="1"/>
</dbReference>
<evidence type="ECO:0000313" key="3">
    <source>
        <dbReference type="EMBL" id="CAD8425538.1"/>
    </source>
</evidence>
<dbReference type="InterPro" id="IPR036457">
    <property type="entry name" value="PPM-type-like_dom_sf"/>
</dbReference>
<reference evidence="3" key="1">
    <citation type="submission" date="2021-01" db="EMBL/GenBank/DDBJ databases">
        <authorList>
            <person name="Corre E."/>
            <person name="Pelletier E."/>
            <person name="Niang G."/>
            <person name="Scheremetjew M."/>
            <person name="Finn R."/>
            <person name="Kale V."/>
            <person name="Holt S."/>
            <person name="Cochrane G."/>
            <person name="Meng A."/>
            <person name="Brown T."/>
            <person name="Cohen L."/>
        </authorList>
    </citation>
    <scope>NUCLEOTIDE SEQUENCE</scope>
    <source>
        <strain evidence="3">CCAP1064/1</strain>
    </source>
</reference>
<dbReference type="PANTHER" id="PTHR13832">
    <property type="entry name" value="PROTEIN PHOSPHATASE 2C"/>
    <property type="match status" value="1"/>
</dbReference>
<dbReference type="PROSITE" id="PS51746">
    <property type="entry name" value="PPM_2"/>
    <property type="match status" value="1"/>
</dbReference>